<protein>
    <submittedName>
        <fullName evidence="3">DUF1801 domain-containing protein</fullName>
    </submittedName>
</protein>
<dbReference type="InterPro" id="IPR014922">
    <property type="entry name" value="YdhG-like"/>
</dbReference>
<dbReference type="RefSeq" id="WP_224312505.1">
    <property type="nucleotide sequence ID" value="NZ_JAIRBM010000004.1"/>
</dbReference>
<reference evidence="3 4" key="1">
    <citation type="submission" date="2021-09" db="EMBL/GenBank/DDBJ databases">
        <title>The complete genome sequence of a new microorganism.</title>
        <authorList>
            <person name="Zi Z."/>
        </authorList>
    </citation>
    <scope>NUCLEOTIDE SEQUENCE [LARGE SCALE GENOMIC DNA]</scope>
    <source>
        <strain evidence="3 4">WGZ8</strain>
    </source>
</reference>
<dbReference type="EMBL" id="JAIRBM010000004">
    <property type="protein sequence ID" value="MBZ6075899.1"/>
    <property type="molecule type" value="Genomic_DNA"/>
</dbReference>
<dbReference type="Proteomes" id="UP000704176">
    <property type="component" value="Unassembled WGS sequence"/>
</dbReference>
<evidence type="ECO:0000313" key="3">
    <source>
        <dbReference type="EMBL" id="MBZ6075899.1"/>
    </source>
</evidence>
<proteinExistence type="predicted"/>
<feature type="compositionally biased region" description="Polar residues" evidence="1">
    <location>
        <begin position="1"/>
        <end position="14"/>
    </location>
</feature>
<comment type="caution">
    <text evidence="3">The sequence shown here is derived from an EMBL/GenBank/DDBJ whole genome shotgun (WGS) entry which is preliminary data.</text>
</comment>
<accession>A0ABS7VK80</accession>
<evidence type="ECO:0000259" key="2">
    <source>
        <dbReference type="Pfam" id="PF08818"/>
    </source>
</evidence>
<organism evidence="3 4">
    <name type="scientific">Microvirga puerhi</name>
    <dbReference type="NCBI Taxonomy" id="2876078"/>
    <lineage>
        <taxon>Bacteria</taxon>
        <taxon>Pseudomonadati</taxon>
        <taxon>Pseudomonadota</taxon>
        <taxon>Alphaproteobacteria</taxon>
        <taxon>Hyphomicrobiales</taxon>
        <taxon>Methylobacteriaceae</taxon>
        <taxon>Microvirga</taxon>
    </lineage>
</organism>
<keyword evidence="4" id="KW-1185">Reference proteome</keyword>
<sequence>MKKVTSIMTQTKSSSKAEEGEPTPSQLIDARIKELRDWRGEMLARLRTLIKQADPEVVEEWKWRGVPVWSHAGIICTGETYKSVVKMTFAKGASLEDPSRLFNSSLEGNTRRAIDFHEGDKIDEKALMALIRAAVALNTAAQAAPRTTRSRTASKNS</sequence>
<gene>
    <name evidence="3" type="ORF">K9B37_06305</name>
</gene>
<dbReference type="SUPFAM" id="SSF159888">
    <property type="entry name" value="YdhG-like"/>
    <property type="match status" value="1"/>
</dbReference>
<evidence type="ECO:0000256" key="1">
    <source>
        <dbReference type="SAM" id="MobiDB-lite"/>
    </source>
</evidence>
<evidence type="ECO:0000313" key="4">
    <source>
        <dbReference type="Proteomes" id="UP000704176"/>
    </source>
</evidence>
<dbReference type="Pfam" id="PF08818">
    <property type="entry name" value="DUF1801"/>
    <property type="match status" value="1"/>
</dbReference>
<name>A0ABS7VK80_9HYPH</name>
<dbReference type="Gene3D" id="3.90.1150.200">
    <property type="match status" value="1"/>
</dbReference>
<feature type="region of interest" description="Disordered" evidence="1">
    <location>
        <begin position="1"/>
        <end position="25"/>
    </location>
</feature>
<feature type="domain" description="YdhG-like" evidence="2">
    <location>
        <begin position="40"/>
        <end position="135"/>
    </location>
</feature>